<feature type="binding site" evidence="3">
    <location>
        <position position="137"/>
    </location>
    <ligand>
        <name>Zn(2+)</name>
        <dbReference type="ChEBI" id="CHEBI:29105"/>
    </ligand>
</feature>
<dbReference type="EMBL" id="POUB01000149">
    <property type="protein sequence ID" value="PZF93977.1"/>
    <property type="molecule type" value="Genomic_DNA"/>
</dbReference>
<name>A0A2W2D1G5_9ACTN</name>
<organism evidence="5 6">
    <name type="scientific">Micromonospora deserti</name>
    <dbReference type="NCBI Taxonomy" id="2070366"/>
    <lineage>
        <taxon>Bacteria</taxon>
        <taxon>Bacillati</taxon>
        <taxon>Actinomycetota</taxon>
        <taxon>Actinomycetes</taxon>
        <taxon>Micromonosporales</taxon>
        <taxon>Micromonosporaceae</taxon>
        <taxon>Micromonospora</taxon>
    </lineage>
</organism>
<dbReference type="Proteomes" id="UP000248749">
    <property type="component" value="Unassembled WGS sequence"/>
</dbReference>
<evidence type="ECO:0000313" key="6">
    <source>
        <dbReference type="Proteomes" id="UP000248749"/>
    </source>
</evidence>
<dbReference type="SUPFAM" id="SSF53056">
    <property type="entry name" value="beta-carbonic anhydrase, cab"/>
    <property type="match status" value="1"/>
</dbReference>
<feature type="binding site" evidence="3">
    <location>
        <position position="86"/>
    </location>
    <ligand>
        <name>Zn(2+)</name>
        <dbReference type="ChEBI" id="CHEBI:29105"/>
    </ligand>
</feature>
<dbReference type="PANTHER" id="PTHR11002">
    <property type="entry name" value="CARBONIC ANHYDRASE"/>
    <property type="match status" value="1"/>
</dbReference>
<evidence type="ECO:0000256" key="1">
    <source>
        <dbReference type="ARBA" id="ARBA00006217"/>
    </source>
</evidence>
<keyword evidence="3" id="KW-0479">Metal-binding</keyword>
<dbReference type="OrthoDB" id="9797527at2"/>
<dbReference type="InterPro" id="IPR001765">
    <property type="entry name" value="Carbonic_anhydrase"/>
</dbReference>
<proteinExistence type="inferred from homology"/>
<comment type="caution">
    <text evidence="5">The sequence shown here is derived from an EMBL/GenBank/DDBJ whole genome shotgun (WGS) entry which is preliminary data.</text>
</comment>
<dbReference type="RefSeq" id="WP_111135737.1">
    <property type="nucleotide sequence ID" value="NZ_POUB01000149.1"/>
</dbReference>
<dbReference type="GO" id="GO:0008270">
    <property type="term" value="F:zinc ion binding"/>
    <property type="evidence" value="ECO:0007669"/>
    <property type="project" value="InterPro"/>
</dbReference>
<dbReference type="Pfam" id="PF00484">
    <property type="entry name" value="Pro_CA"/>
    <property type="match status" value="1"/>
</dbReference>
<feature type="region of interest" description="Disordered" evidence="4">
    <location>
        <begin position="1"/>
        <end position="39"/>
    </location>
</feature>
<evidence type="ECO:0000256" key="2">
    <source>
        <dbReference type="ARBA" id="ARBA00024993"/>
    </source>
</evidence>
<comment type="similarity">
    <text evidence="1">Belongs to the beta-class carbonic anhydrase family.</text>
</comment>
<dbReference type="AlphaFoldDB" id="A0A2W2D1G5"/>
<feature type="binding site" evidence="3">
    <location>
        <position position="140"/>
    </location>
    <ligand>
        <name>Zn(2+)</name>
        <dbReference type="ChEBI" id="CHEBI:29105"/>
    </ligand>
</feature>
<reference evidence="5 6" key="1">
    <citation type="submission" date="2018-01" db="EMBL/GenBank/DDBJ databases">
        <title>Draft genome sequence of Salinispora sp. 13K206.</title>
        <authorList>
            <person name="Sahin N."/>
            <person name="Saygin H."/>
            <person name="Ay H."/>
        </authorList>
    </citation>
    <scope>NUCLEOTIDE SEQUENCE [LARGE SCALE GENOMIC DNA]</scope>
    <source>
        <strain evidence="5 6">13K206</strain>
    </source>
</reference>
<gene>
    <name evidence="5" type="ORF">C1I99_19895</name>
</gene>
<comment type="function">
    <text evidence="2">Catalyzes the reversible hydration of carbon dioxide to form bicarbonate.</text>
</comment>
<feature type="compositionally biased region" description="Low complexity" evidence="4">
    <location>
        <begin position="1"/>
        <end position="23"/>
    </location>
</feature>
<protein>
    <submittedName>
        <fullName evidence="5">Carbonic anhydrase</fullName>
    </submittedName>
</protein>
<accession>A0A2W2D1G5</accession>
<feature type="compositionally biased region" description="Gly residues" evidence="4">
    <location>
        <begin position="24"/>
        <end position="35"/>
    </location>
</feature>
<evidence type="ECO:0000313" key="5">
    <source>
        <dbReference type="EMBL" id="PZF93977.1"/>
    </source>
</evidence>
<dbReference type="SMART" id="SM00947">
    <property type="entry name" value="Pro_CA"/>
    <property type="match status" value="1"/>
</dbReference>
<evidence type="ECO:0000256" key="3">
    <source>
        <dbReference type="PIRSR" id="PIRSR601765-1"/>
    </source>
</evidence>
<feature type="binding site" evidence="3">
    <location>
        <position position="84"/>
    </location>
    <ligand>
        <name>Zn(2+)</name>
        <dbReference type="ChEBI" id="CHEBI:29105"/>
    </ligand>
</feature>
<dbReference type="InterPro" id="IPR036874">
    <property type="entry name" value="Carbonic_anhydrase_sf"/>
</dbReference>
<dbReference type="Gene3D" id="3.40.1050.10">
    <property type="entry name" value="Carbonic anhydrase"/>
    <property type="match status" value="1"/>
</dbReference>
<comment type="cofactor">
    <cofactor evidence="3">
        <name>Zn(2+)</name>
        <dbReference type="ChEBI" id="CHEBI:29105"/>
    </cofactor>
    <text evidence="3">Binds 1 zinc ion per subunit.</text>
</comment>
<sequence length="231" mass="23328">MGAPRATPAGPAGRPLGTTPATRGPGGPGPGGRPAGGTPRAALAELLAGNRRFVSGQPVHGHDVTAAAATASGDQQPYAVLLGCIDSRVPLEAIFDQTFGSICVIRTGGHVLDRAVLGSIEYVVGELGVPLVMVLGHERCGAVASAVAALRAGRRPGGSLAHLVDQIAPAVTEVGVDDPQVHPMAVRRHVLRTVAALRADDLLAEPVAAGRVDVVGALYDLATGEVALLNR</sequence>
<dbReference type="PANTHER" id="PTHR11002:SF79">
    <property type="entry name" value="CARBONIC ANHYDRASE 2"/>
    <property type="match status" value="1"/>
</dbReference>
<evidence type="ECO:0000256" key="4">
    <source>
        <dbReference type="SAM" id="MobiDB-lite"/>
    </source>
</evidence>
<dbReference type="GO" id="GO:0004089">
    <property type="term" value="F:carbonate dehydratase activity"/>
    <property type="evidence" value="ECO:0007669"/>
    <property type="project" value="InterPro"/>
</dbReference>
<keyword evidence="3" id="KW-0862">Zinc</keyword>
<keyword evidence="6" id="KW-1185">Reference proteome</keyword>